<dbReference type="GO" id="GO:0001228">
    <property type="term" value="F:DNA-binding transcription activator activity, RNA polymerase II-specific"/>
    <property type="evidence" value="ECO:0007669"/>
    <property type="project" value="TreeGrafter"/>
</dbReference>
<dbReference type="HOGENOM" id="CLU_072388_0_0_1"/>
<protein>
    <submittedName>
        <fullName evidence="6">Cin5p</fullName>
    </submittedName>
</protein>
<name>A0A015L2Z6_RHIIW</name>
<dbReference type="SUPFAM" id="SSF57959">
    <property type="entry name" value="Leucine zipper domain"/>
    <property type="match status" value="1"/>
</dbReference>
<feature type="coiled-coil region" evidence="3">
    <location>
        <begin position="96"/>
        <end position="137"/>
    </location>
</feature>
<proteinExistence type="predicted"/>
<dbReference type="CDD" id="cd14688">
    <property type="entry name" value="bZIP_YAP"/>
    <property type="match status" value="1"/>
</dbReference>
<comment type="subcellular location">
    <subcellularLocation>
        <location evidence="1">Nucleus</location>
    </subcellularLocation>
</comment>
<keyword evidence="3" id="KW-0175">Coiled coil</keyword>
<evidence type="ECO:0000256" key="2">
    <source>
        <dbReference type="ARBA" id="ARBA00023242"/>
    </source>
</evidence>
<feature type="domain" description="BZIP" evidence="5">
    <location>
        <begin position="75"/>
        <end position="131"/>
    </location>
</feature>
<dbReference type="Proteomes" id="UP000022910">
    <property type="component" value="Unassembled WGS sequence"/>
</dbReference>
<dbReference type="InterPro" id="IPR004827">
    <property type="entry name" value="bZIP"/>
</dbReference>
<dbReference type="OrthoDB" id="2593073at2759"/>
<feature type="region of interest" description="Disordered" evidence="4">
    <location>
        <begin position="1"/>
        <end position="82"/>
    </location>
</feature>
<dbReference type="PANTHER" id="PTHR40621">
    <property type="entry name" value="TRANSCRIPTION FACTOR KAPC-RELATED"/>
    <property type="match status" value="1"/>
</dbReference>
<dbReference type="AlphaFoldDB" id="A0A015L2Z6"/>
<evidence type="ECO:0000313" key="6">
    <source>
        <dbReference type="EMBL" id="EXX66781.1"/>
    </source>
</evidence>
<dbReference type="InterPro" id="IPR050936">
    <property type="entry name" value="AP-1-like"/>
</dbReference>
<organism evidence="6 7">
    <name type="scientific">Rhizophagus irregularis (strain DAOM 197198w)</name>
    <name type="common">Glomus intraradices</name>
    <dbReference type="NCBI Taxonomy" id="1432141"/>
    <lineage>
        <taxon>Eukaryota</taxon>
        <taxon>Fungi</taxon>
        <taxon>Fungi incertae sedis</taxon>
        <taxon>Mucoromycota</taxon>
        <taxon>Glomeromycotina</taxon>
        <taxon>Glomeromycetes</taxon>
        <taxon>Glomerales</taxon>
        <taxon>Glomeraceae</taxon>
        <taxon>Rhizophagus</taxon>
    </lineage>
</organism>
<gene>
    <name evidence="6" type="ORF">RirG_120470</name>
</gene>
<feature type="compositionally biased region" description="Low complexity" evidence="4">
    <location>
        <begin position="25"/>
        <end position="57"/>
    </location>
</feature>
<keyword evidence="7" id="KW-1185">Reference proteome</keyword>
<evidence type="ECO:0000259" key="5">
    <source>
        <dbReference type="Pfam" id="PF00170"/>
    </source>
</evidence>
<feature type="compositionally biased region" description="Polar residues" evidence="4">
    <location>
        <begin position="1"/>
        <end position="16"/>
    </location>
</feature>
<dbReference type="GO" id="GO:0000976">
    <property type="term" value="F:transcription cis-regulatory region binding"/>
    <property type="evidence" value="ECO:0007669"/>
    <property type="project" value="InterPro"/>
</dbReference>
<keyword evidence="2" id="KW-0539">Nucleus</keyword>
<evidence type="ECO:0000256" key="1">
    <source>
        <dbReference type="ARBA" id="ARBA00004123"/>
    </source>
</evidence>
<evidence type="ECO:0000256" key="3">
    <source>
        <dbReference type="SAM" id="Coils"/>
    </source>
</evidence>
<dbReference type="InterPro" id="IPR046347">
    <property type="entry name" value="bZIP_sf"/>
</dbReference>
<dbReference type="Pfam" id="PF00170">
    <property type="entry name" value="bZIP_1"/>
    <property type="match status" value="1"/>
</dbReference>
<dbReference type="Gene3D" id="1.20.5.170">
    <property type="match status" value="1"/>
</dbReference>
<dbReference type="EMBL" id="JEMT01018337">
    <property type="protein sequence ID" value="EXX66781.1"/>
    <property type="molecule type" value="Genomic_DNA"/>
</dbReference>
<accession>A0A015L2Z6</accession>
<comment type="caution">
    <text evidence="6">The sequence shown here is derived from an EMBL/GenBank/DDBJ whole genome shotgun (WGS) entry which is preliminary data.</text>
</comment>
<dbReference type="GO" id="GO:0090575">
    <property type="term" value="C:RNA polymerase II transcription regulator complex"/>
    <property type="evidence" value="ECO:0007669"/>
    <property type="project" value="TreeGrafter"/>
</dbReference>
<evidence type="ECO:0000313" key="7">
    <source>
        <dbReference type="Proteomes" id="UP000022910"/>
    </source>
</evidence>
<sequence>MNVSSQPLFASASQPSKLPIPRLPSIPTSSWSSSSTSTNPIIPNAQQNDNATQQQTTNKPQNKRGRKPLSSMPTTKKHIQNLNNQRAFRQRRETYIRTLENKASKFEGLLKVARNELESLKERVALLEEQVDIEERINICNNVGDLRMSSTAVNDENIRTHNIVHDDDTNSFNDNNINNDNSNTGCCGDQQSQNSRCFTPFATTNTPPPFSFNDQHRLINQPPQISCSVPMLPPLESIGSIRDPIFCETKEGNLCFCEPINDQNITTTTTTTTTTGTDKCSNDKSVTDKRMWILPTIPSSLYSNYSPNLELPHQQNYFSPVSSVVTTTNSFYPLNLKWILSDSG</sequence>
<evidence type="ECO:0000256" key="4">
    <source>
        <dbReference type="SAM" id="MobiDB-lite"/>
    </source>
</evidence>
<dbReference type="SMR" id="A0A015L2Z6"/>
<reference evidence="6 7" key="1">
    <citation type="submission" date="2014-02" db="EMBL/GenBank/DDBJ databases">
        <title>Single nucleus genome sequencing reveals high similarity among nuclei of an endomycorrhizal fungus.</title>
        <authorList>
            <person name="Lin K."/>
            <person name="Geurts R."/>
            <person name="Zhang Z."/>
            <person name="Limpens E."/>
            <person name="Saunders D.G."/>
            <person name="Mu D."/>
            <person name="Pang E."/>
            <person name="Cao H."/>
            <person name="Cha H."/>
            <person name="Lin T."/>
            <person name="Zhou Q."/>
            <person name="Shang Y."/>
            <person name="Li Y."/>
            <person name="Ivanov S."/>
            <person name="Sharma T."/>
            <person name="Velzen R.V."/>
            <person name="Ruijter N.D."/>
            <person name="Aanen D.K."/>
            <person name="Win J."/>
            <person name="Kamoun S."/>
            <person name="Bisseling T."/>
            <person name="Huang S."/>
        </authorList>
    </citation>
    <scope>NUCLEOTIDE SEQUENCE [LARGE SCALE GENOMIC DNA]</scope>
    <source>
        <strain evidence="7">DAOM197198w</strain>
    </source>
</reference>
<dbReference type="PANTHER" id="PTHR40621:SF6">
    <property type="entry name" value="AP-1-LIKE TRANSCRIPTION FACTOR YAP1-RELATED"/>
    <property type="match status" value="1"/>
</dbReference>